<dbReference type="GO" id="GO:0008270">
    <property type="term" value="F:zinc ion binding"/>
    <property type="evidence" value="ECO:0007669"/>
    <property type="project" value="InterPro"/>
</dbReference>
<keyword evidence="3" id="KW-0812">Transmembrane</keyword>
<gene>
    <name evidence="11" type="ORF">GKIL_1199</name>
</gene>
<dbReference type="GO" id="GO:0004222">
    <property type="term" value="F:metalloendopeptidase activity"/>
    <property type="evidence" value="ECO:0007669"/>
    <property type="project" value="InterPro"/>
</dbReference>
<dbReference type="SUPFAM" id="SSF74653">
    <property type="entry name" value="TolA/TonB C-terminal domain"/>
    <property type="match status" value="1"/>
</dbReference>
<dbReference type="Pfam" id="PF00413">
    <property type="entry name" value="Peptidase_M10"/>
    <property type="match status" value="1"/>
</dbReference>
<dbReference type="GO" id="GO:0006508">
    <property type="term" value="P:proteolysis"/>
    <property type="evidence" value="ECO:0007669"/>
    <property type="project" value="UniProtKB-KW"/>
</dbReference>
<dbReference type="InterPro" id="IPR001478">
    <property type="entry name" value="PDZ"/>
</dbReference>
<dbReference type="InterPro" id="IPR006026">
    <property type="entry name" value="Peptidase_Metallo"/>
</dbReference>
<dbReference type="STRING" id="1183438.GKIL_1199"/>
<dbReference type="OrthoDB" id="9786975at2"/>
<dbReference type="InterPro" id="IPR036034">
    <property type="entry name" value="PDZ_sf"/>
</dbReference>
<evidence type="ECO:0000259" key="10">
    <source>
        <dbReference type="SMART" id="SM00235"/>
    </source>
</evidence>
<comment type="subcellular location">
    <subcellularLocation>
        <location evidence="1">Membrane</location>
        <topology evidence="1">Single-pass membrane protein</topology>
    </subcellularLocation>
</comment>
<keyword evidence="7" id="KW-1133">Transmembrane helix</keyword>
<dbReference type="GO" id="GO:0016020">
    <property type="term" value="C:membrane"/>
    <property type="evidence" value="ECO:0007669"/>
    <property type="project" value="UniProtKB-SubCell"/>
</dbReference>
<proteinExistence type="predicted"/>
<dbReference type="KEGG" id="glj:GKIL_1199"/>
<keyword evidence="2 11" id="KW-0645">Protease</keyword>
<feature type="domain" description="Peptidase metallopeptidase" evidence="10">
    <location>
        <begin position="634"/>
        <end position="792"/>
    </location>
</feature>
<keyword evidence="9" id="KW-0732">Signal</keyword>
<dbReference type="SUPFAM" id="SSF55486">
    <property type="entry name" value="Metalloproteases ('zincins'), catalytic domain"/>
    <property type="match status" value="1"/>
</dbReference>
<sequence>MRYLLALVFSLALSTLPVAAQSSLDGWLSSFRARVATQWKAPTNQQKPVVLEVRINRAGLIRGLSLTTSSGDTEVDKAAADAVRSAVPFNPLPEESEVLQAQVELTLAPGATPAATVQPRNVFLGVETSRIPAQDGKPEKVYVSGATCPSAEQAKLRPNDRIVALAGQPVKAGSDIRTILVTHKPHETITVRIERNDAEFDLPLQLCGVEVHLPVLQPEPIPAKLTKLEALPPSNLLKAEQVFGWGNVLGADLQQGTLAVVVGAQPGEEVLKAASTKLFEQVRSGDVRNLQVQVETADSERAWQAKTDGTAIAITRHPPDWQSAPLRLKAGTVLPVRLDIQNIKDIRQGDTIAVTGKILDDVLDRNGVPLVRSGTVVAGKMVTTPPFGHRLVLETIGKAKTPISAESEVLPAREVLLDRSGSVKAAFASLLYGGQVVGVSIKQPLSFQPDPPERVLKLPAPAEDVGAAVAQPTAKRGLELYNEGVAAASRQDWNKAIDTFKLSLANFPSRNAREALGWSYERRAEKLLNLDNVPPAIGDLERAVHLQAKVSNSLLLLASAYQALIDEAGASIGEDQLAYYRHHATIYGLALPDYSNRLVGLFAQEPAPAPAQGADYLDNVLYLFGKSGTATRQVTVRFDRQPIKVYIAAAPSPEYDEATWRAVKTWEELSDGTVRFERVNQSTDADITVVYSYFLLRGIAGYTDYALSSFDPRAFGSRMAAPLVNINLYYPLRLRPEGRLKLFGAVAAHEFGHALGMYGHSDSIDDLMYPSVHGATGPSARDIATLKKLYERRVDITRP</sequence>
<dbReference type="CDD" id="cd04279">
    <property type="entry name" value="ZnMc_MMP_like_1"/>
    <property type="match status" value="1"/>
</dbReference>
<dbReference type="InterPro" id="IPR024079">
    <property type="entry name" value="MetalloPept_cat_dom_sf"/>
</dbReference>
<protein>
    <submittedName>
        <fullName evidence="11">Zn-dependent protease</fullName>
    </submittedName>
</protein>
<dbReference type="eggNOG" id="COG0265">
    <property type="taxonomic scope" value="Bacteria"/>
</dbReference>
<dbReference type="InterPro" id="IPR006260">
    <property type="entry name" value="TonB/TolA_C"/>
</dbReference>
<dbReference type="AlphaFoldDB" id="U5QIG5"/>
<evidence type="ECO:0000256" key="2">
    <source>
        <dbReference type="ARBA" id="ARBA00022670"/>
    </source>
</evidence>
<dbReference type="InterPro" id="IPR011990">
    <property type="entry name" value="TPR-like_helical_dom_sf"/>
</dbReference>
<dbReference type="Pfam" id="PF13180">
    <property type="entry name" value="PDZ_2"/>
    <property type="match status" value="1"/>
</dbReference>
<reference evidence="11 12" key="1">
    <citation type="journal article" date="2013" name="PLoS ONE">
        <title>Cultivation and Complete Genome Sequencing of Gloeobacter kilaueensis sp. nov., from a Lava Cave in Kilauea Caldera, Hawai'i.</title>
        <authorList>
            <person name="Saw J.H."/>
            <person name="Schatz M."/>
            <person name="Brown M.V."/>
            <person name="Kunkel D.D."/>
            <person name="Foster J.S."/>
            <person name="Shick H."/>
            <person name="Christensen S."/>
            <person name="Hou S."/>
            <person name="Wan X."/>
            <person name="Donachie S.P."/>
        </authorList>
    </citation>
    <scope>NUCLEOTIDE SEQUENCE [LARGE SCALE GENOMIC DNA]</scope>
    <source>
        <strain evidence="12">JS</strain>
    </source>
</reference>
<dbReference type="SUPFAM" id="SSF48452">
    <property type="entry name" value="TPR-like"/>
    <property type="match status" value="1"/>
</dbReference>
<dbReference type="Gene3D" id="3.30.1150.10">
    <property type="match status" value="1"/>
</dbReference>
<dbReference type="SUPFAM" id="SSF50156">
    <property type="entry name" value="PDZ domain-like"/>
    <property type="match status" value="1"/>
</dbReference>
<dbReference type="NCBIfam" id="TIGR01352">
    <property type="entry name" value="tonB_Cterm"/>
    <property type="match status" value="1"/>
</dbReference>
<keyword evidence="8" id="KW-0472">Membrane</keyword>
<dbReference type="InterPro" id="IPR001818">
    <property type="entry name" value="Pept_M10_metallopeptidase"/>
</dbReference>
<evidence type="ECO:0000256" key="3">
    <source>
        <dbReference type="ARBA" id="ARBA00022692"/>
    </source>
</evidence>
<evidence type="ECO:0000313" key="12">
    <source>
        <dbReference type="Proteomes" id="UP000017396"/>
    </source>
</evidence>
<dbReference type="Gene3D" id="2.30.42.10">
    <property type="match status" value="1"/>
</dbReference>
<evidence type="ECO:0000256" key="6">
    <source>
        <dbReference type="ARBA" id="ARBA00022833"/>
    </source>
</evidence>
<keyword evidence="12" id="KW-1185">Reference proteome</keyword>
<dbReference type="Proteomes" id="UP000017396">
    <property type="component" value="Chromosome"/>
</dbReference>
<evidence type="ECO:0000256" key="9">
    <source>
        <dbReference type="SAM" id="SignalP"/>
    </source>
</evidence>
<dbReference type="GO" id="GO:0031012">
    <property type="term" value="C:extracellular matrix"/>
    <property type="evidence" value="ECO:0007669"/>
    <property type="project" value="InterPro"/>
</dbReference>
<evidence type="ECO:0000256" key="8">
    <source>
        <dbReference type="ARBA" id="ARBA00023136"/>
    </source>
</evidence>
<evidence type="ECO:0000256" key="5">
    <source>
        <dbReference type="ARBA" id="ARBA00022801"/>
    </source>
</evidence>
<dbReference type="RefSeq" id="WP_023172529.1">
    <property type="nucleotide sequence ID" value="NC_022600.1"/>
</dbReference>
<dbReference type="HOGENOM" id="CLU_351892_0_0_3"/>
<dbReference type="eggNOG" id="COG5549">
    <property type="taxonomic scope" value="Bacteria"/>
</dbReference>
<dbReference type="SMART" id="SM00235">
    <property type="entry name" value="ZnMc"/>
    <property type="match status" value="1"/>
</dbReference>
<evidence type="ECO:0000256" key="7">
    <source>
        <dbReference type="ARBA" id="ARBA00022989"/>
    </source>
</evidence>
<name>U5QIG5_GLOK1</name>
<dbReference type="Pfam" id="PF13103">
    <property type="entry name" value="TonB_2"/>
    <property type="match status" value="1"/>
</dbReference>
<feature type="signal peptide" evidence="9">
    <location>
        <begin position="1"/>
        <end position="19"/>
    </location>
</feature>
<dbReference type="Gene3D" id="1.25.40.10">
    <property type="entry name" value="Tetratricopeptide repeat domain"/>
    <property type="match status" value="1"/>
</dbReference>
<evidence type="ECO:0000313" key="11">
    <source>
        <dbReference type="EMBL" id="AGY57445.1"/>
    </source>
</evidence>
<keyword evidence="4" id="KW-0479">Metal-binding</keyword>
<accession>U5QIG5</accession>
<evidence type="ECO:0000256" key="1">
    <source>
        <dbReference type="ARBA" id="ARBA00004167"/>
    </source>
</evidence>
<dbReference type="Gene3D" id="3.40.390.10">
    <property type="entry name" value="Collagenase (Catalytic Domain)"/>
    <property type="match status" value="1"/>
</dbReference>
<dbReference type="EMBL" id="CP003587">
    <property type="protein sequence ID" value="AGY57445.1"/>
    <property type="molecule type" value="Genomic_DNA"/>
</dbReference>
<keyword evidence="6" id="KW-0862">Zinc</keyword>
<organism evidence="11 12">
    <name type="scientific">Gloeobacter kilaueensis (strain ATCC BAA-2537 / CCAP 1431/1 / ULC 316 / JS1)</name>
    <dbReference type="NCBI Taxonomy" id="1183438"/>
    <lineage>
        <taxon>Bacteria</taxon>
        <taxon>Bacillati</taxon>
        <taxon>Cyanobacteriota</taxon>
        <taxon>Cyanophyceae</taxon>
        <taxon>Gloeobacterales</taxon>
        <taxon>Gloeobacteraceae</taxon>
        <taxon>Gloeobacter</taxon>
    </lineage>
</organism>
<evidence type="ECO:0000256" key="4">
    <source>
        <dbReference type="ARBA" id="ARBA00022723"/>
    </source>
</evidence>
<feature type="chain" id="PRO_5004663737" evidence="9">
    <location>
        <begin position="20"/>
        <end position="799"/>
    </location>
</feature>
<keyword evidence="5" id="KW-0378">Hydrolase</keyword>